<organism evidence="5 6">
    <name type="scientific">Kaistia terrae</name>
    <dbReference type="NCBI Taxonomy" id="537017"/>
    <lineage>
        <taxon>Bacteria</taxon>
        <taxon>Pseudomonadati</taxon>
        <taxon>Pseudomonadota</taxon>
        <taxon>Alphaproteobacteria</taxon>
        <taxon>Hyphomicrobiales</taxon>
        <taxon>Kaistiaceae</taxon>
        <taxon>Kaistia</taxon>
    </lineage>
</organism>
<name>A0ABW0Q2T6_9HYPH</name>
<gene>
    <name evidence="5" type="ORF">ACFPP9_24610</name>
</gene>
<reference evidence="6" key="1">
    <citation type="journal article" date="2019" name="Int. J. Syst. Evol. Microbiol.">
        <title>The Global Catalogue of Microorganisms (GCM) 10K type strain sequencing project: providing services to taxonomists for standard genome sequencing and annotation.</title>
        <authorList>
            <consortium name="The Broad Institute Genomics Platform"/>
            <consortium name="The Broad Institute Genome Sequencing Center for Infectious Disease"/>
            <person name="Wu L."/>
            <person name="Ma J."/>
        </authorList>
    </citation>
    <scope>NUCLEOTIDE SEQUENCE [LARGE SCALE GENOMIC DNA]</scope>
    <source>
        <strain evidence="6">KACC 12633</strain>
    </source>
</reference>
<dbReference type="Gene3D" id="1.10.260.40">
    <property type="entry name" value="lambda repressor-like DNA-binding domains"/>
    <property type="match status" value="1"/>
</dbReference>
<proteinExistence type="predicted"/>
<evidence type="ECO:0000256" key="3">
    <source>
        <dbReference type="ARBA" id="ARBA00023163"/>
    </source>
</evidence>
<dbReference type="Pfam" id="PF13560">
    <property type="entry name" value="HTH_31"/>
    <property type="match status" value="1"/>
</dbReference>
<sequence>MGNNLKHLREREGWSIEAAANHFGLSRSGYQKLERGERRLTDQYIAKAASVYGVPESIVIAEQVRVRLVGFVGAGHEMHLYADGDDLAEDVQSPPDVTASTVAVRVKGESMADHIEDGSILYFDDRRDAPSDEFIGRLCVVELKDGRVLVKKLAKGSAPGLWHLLSTNAAPMFDQPVIWAARVTWIRPG</sequence>
<dbReference type="InterPro" id="IPR010982">
    <property type="entry name" value="Lambda_DNA-bd_dom_sf"/>
</dbReference>
<dbReference type="CDD" id="cd00093">
    <property type="entry name" value="HTH_XRE"/>
    <property type="match status" value="1"/>
</dbReference>
<dbReference type="PANTHER" id="PTHR40661">
    <property type="match status" value="1"/>
</dbReference>
<dbReference type="EMBL" id="JBHSML010000031">
    <property type="protein sequence ID" value="MFC5518968.1"/>
    <property type="molecule type" value="Genomic_DNA"/>
</dbReference>
<keyword evidence="3" id="KW-0804">Transcription</keyword>
<dbReference type="SUPFAM" id="SSF51306">
    <property type="entry name" value="LexA/Signal peptidase"/>
    <property type="match status" value="1"/>
</dbReference>
<dbReference type="Pfam" id="PF00717">
    <property type="entry name" value="Peptidase_S24"/>
    <property type="match status" value="1"/>
</dbReference>
<dbReference type="PANTHER" id="PTHR40661:SF3">
    <property type="entry name" value="FELS-1 PROPHAGE TRANSCRIPTIONAL REGULATOR"/>
    <property type="match status" value="1"/>
</dbReference>
<evidence type="ECO:0000256" key="2">
    <source>
        <dbReference type="ARBA" id="ARBA00023125"/>
    </source>
</evidence>
<dbReference type="SUPFAM" id="SSF47413">
    <property type="entry name" value="lambda repressor-like DNA-binding domains"/>
    <property type="match status" value="1"/>
</dbReference>
<protein>
    <submittedName>
        <fullName evidence="5">XRE family transcriptional regulator</fullName>
    </submittedName>
</protein>
<keyword evidence="6" id="KW-1185">Reference proteome</keyword>
<accession>A0ABW0Q2T6</accession>
<keyword evidence="1" id="KW-0805">Transcription regulation</keyword>
<dbReference type="InterPro" id="IPR015927">
    <property type="entry name" value="Peptidase_S24_S26A/B/C"/>
</dbReference>
<keyword evidence="2" id="KW-0238">DNA-binding</keyword>
<dbReference type="InterPro" id="IPR036286">
    <property type="entry name" value="LexA/Signal_pep-like_sf"/>
</dbReference>
<dbReference type="CDD" id="cd06529">
    <property type="entry name" value="S24_LexA-like"/>
    <property type="match status" value="1"/>
</dbReference>
<dbReference type="Proteomes" id="UP001596150">
    <property type="component" value="Unassembled WGS sequence"/>
</dbReference>
<dbReference type="SMART" id="SM00530">
    <property type="entry name" value="HTH_XRE"/>
    <property type="match status" value="1"/>
</dbReference>
<dbReference type="PROSITE" id="PS50943">
    <property type="entry name" value="HTH_CROC1"/>
    <property type="match status" value="1"/>
</dbReference>
<feature type="domain" description="HTH cro/C1-type" evidence="4">
    <location>
        <begin position="5"/>
        <end position="59"/>
    </location>
</feature>
<comment type="caution">
    <text evidence="5">The sequence shown here is derived from an EMBL/GenBank/DDBJ whole genome shotgun (WGS) entry which is preliminary data.</text>
</comment>
<dbReference type="Gene3D" id="2.10.109.10">
    <property type="entry name" value="Umud Fragment, subunit A"/>
    <property type="match status" value="1"/>
</dbReference>
<evidence type="ECO:0000313" key="6">
    <source>
        <dbReference type="Proteomes" id="UP001596150"/>
    </source>
</evidence>
<dbReference type="InterPro" id="IPR039418">
    <property type="entry name" value="LexA-like"/>
</dbReference>
<dbReference type="RefSeq" id="WP_266346260.1">
    <property type="nucleotide sequence ID" value="NZ_JAPKNH010000015.1"/>
</dbReference>
<dbReference type="InterPro" id="IPR001387">
    <property type="entry name" value="Cro/C1-type_HTH"/>
</dbReference>
<evidence type="ECO:0000313" key="5">
    <source>
        <dbReference type="EMBL" id="MFC5518968.1"/>
    </source>
</evidence>
<evidence type="ECO:0000256" key="1">
    <source>
        <dbReference type="ARBA" id="ARBA00023015"/>
    </source>
</evidence>
<evidence type="ECO:0000259" key="4">
    <source>
        <dbReference type="PROSITE" id="PS50943"/>
    </source>
</evidence>